<gene>
    <name evidence="1" type="ORF">RF11_01268</name>
</gene>
<keyword evidence="2" id="KW-1185">Reference proteome</keyword>
<reference evidence="1 2" key="1">
    <citation type="journal article" date="2014" name="Genome Biol. Evol.">
        <title>The genome of the myxosporean Thelohanellus kitauei shows adaptations to nutrient acquisition within its fish host.</title>
        <authorList>
            <person name="Yang Y."/>
            <person name="Xiong J."/>
            <person name="Zhou Z."/>
            <person name="Huo F."/>
            <person name="Miao W."/>
            <person name="Ran C."/>
            <person name="Liu Y."/>
            <person name="Zhang J."/>
            <person name="Feng J."/>
            <person name="Wang M."/>
            <person name="Wang M."/>
            <person name="Wang L."/>
            <person name="Yao B."/>
        </authorList>
    </citation>
    <scope>NUCLEOTIDE SEQUENCE [LARGE SCALE GENOMIC DNA]</scope>
    <source>
        <strain evidence="1">Wuqing</strain>
    </source>
</reference>
<organism evidence="1 2">
    <name type="scientific">Thelohanellus kitauei</name>
    <name type="common">Myxosporean</name>
    <dbReference type="NCBI Taxonomy" id="669202"/>
    <lineage>
        <taxon>Eukaryota</taxon>
        <taxon>Metazoa</taxon>
        <taxon>Cnidaria</taxon>
        <taxon>Myxozoa</taxon>
        <taxon>Myxosporea</taxon>
        <taxon>Bivalvulida</taxon>
        <taxon>Platysporina</taxon>
        <taxon>Myxobolidae</taxon>
        <taxon>Thelohanellus</taxon>
    </lineage>
</organism>
<evidence type="ECO:0000313" key="1">
    <source>
        <dbReference type="EMBL" id="KII70824.1"/>
    </source>
</evidence>
<dbReference type="EMBL" id="JWZT01001958">
    <property type="protein sequence ID" value="KII70824.1"/>
    <property type="molecule type" value="Genomic_DNA"/>
</dbReference>
<dbReference type="AlphaFoldDB" id="A0A0C2IZ78"/>
<name>A0A0C2IZ78_THEKT</name>
<dbReference type="Proteomes" id="UP000031668">
    <property type="component" value="Unassembled WGS sequence"/>
</dbReference>
<evidence type="ECO:0000313" key="2">
    <source>
        <dbReference type="Proteomes" id="UP000031668"/>
    </source>
</evidence>
<proteinExistence type="predicted"/>
<accession>A0A0C2IZ78</accession>
<protein>
    <submittedName>
        <fullName evidence="1">Uncharacterized protein</fullName>
    </submittedName>
</protein>
<sequence>MEFMSSRYEYSRNGLYDLFIFGNTRGNANQSPKEFDDRLKDSAKFCELGTTFVQRIRDQFLLGWEDKYIRKELLQIFSRTDALMEDILHEATMISDAEKNADAFPFKHDILVKDLATS</sequence>
<comment type="caution">
    <text evidence="1">The sequence shown here is derived from an EMBL/GenBank/DDBJ whole genome shotgun (WGS) entry which is preliminary data.</text>
</comment>